<dbReference type="InterPro" id="IPR045463">
    <property type="entry name" value="XV/XVIII_trimerization_dom"/>
</dbReference>
<keyword evidence="5" id="KW-1185">Reference proteome</keyword>
<evidence type="ECO:0000259" key="3">
    <source>
        <dbReference type="Pfam" id="PF20010"/>
    </source>
</evidence>
<dbReference type="Gene3D" id="3.10.100.10">
    <property type="entry name" value="Mannose-Binding Protein A, subunit A"/>
    <property type="match status" value="1"/>
</dbReference>
<name>A0A2J7PQV9_9NEOP</name>
<dbReference type="InParanoid" id="A0A2J7PQV9"/>
<dbReference type="Gene3D" id="3.40.1620.70">
    <property type="match status" value="1"/>
</dbReference>
<comment type="caution">
    <text evidence="4">The sequence shown here is derived from an EMBL/GenBank/DDBJ whole genome shotgun (WGS) entry which is preliminary data.</text>
</comment>
<reference evidence="4 5" key="1">
    <citation type="submission" date="2017-12" db="EMBL/GenBank/DDBJ databases">
        <title>Hemimetabolous genomes reveal molecular basis of termite eusociality.</title>
        <authorList>
            <person name="Harrison M.C."/>
            <person name="Jongepier E."/>
            <person name="Robertson H.M."/>
            <person name="Arning N."/>
            <person name="Bitard-Feildel T."/>
            <person name="Chao H."/>
            <person name="Childers C.P."/>
            <person name="Dinh H."/>
            <person name="Doddapaneni H."/>
            <person name="Dugan S."/>
            <person name="Gowin J."/>
            <person name="Greiner C."/>
            <person name="Han Y."/>
            <person name="Hu H."/>
            <person name="Hughes D.S.T."/>
            <person name="Huylmans A.-K."/>
            <person name="Kemena C."/>
            <person name="Kremer L.P.M."/>
            <person name="Lee S.L."/>
            <person name="Lopez-Ezquerra A."/>
            <person name="Mallet L."/>
            <person name="Monroy-Kuhn J.M."/>
            <person name="Moser A."/>
            <person name="Murali S.C."/>
            <person name="Muzny D.M."/>
            <person name="Otani S."/>
            <person name="Piulachs M.-D."/>
            <person name="Poelchau M."/>
            <person name="Qu J."/>
            <person name="Schaub F."/>
            <person name="Wada-Katsumata A."/>
            <person name="Worley K.C."/>
            <person name="Xie Q."/>
            <person name="Ylla G."/>
            <person name="Poulsen M."/>
            <person name="Gibbs R.A."/>
            <person name="Schal C."/>
            <person name="Richards S."/>
            <person name="Belles X."/>
            <person name="Korb J."/>
            <person name="Bornberg-Bauer E."/>
        </authorList>
    </citation>
    <scope>NUCLEOTIDE SEQUENCE [LARGE SCALE GENOMIC DNA]</scope>
    <source>
        <tissue evidence="4">Whole body</tissue>
    </source>
</reference>
<dbReference type="CDD" id="cd00247">
    <property type="entry name" value="Endostatin-like"/>
    <property type="match status" value="1"/>
</dbReference>
<dbReference type="STRING" id="105785.A0A2J7PQV9"/>
<evidence type="ECO:0000313" key="5">
    <source>
        <dbReference type="Proteomes" id="UP000235965"/>
    </source>
</evidence>
<feature type="region of interest" description="Disordered" evidence="1">
    <location>
        <begin position="1"/>
        <end position="59"/>
    </location>
</feature>
<feature type="domain" description="Collagenase NC10/endostatin" evidence="2">
    <location>
        <begin position="147"/>
        <end position="312"/>
    </location>
</feature>
<feature type="compositionally biased region" description="Polar residues" evidence="1">
    <location>
        <begin position="35"/>
        <end position="44"/>
    </location>
</feature>
<dbReference type="Pfam" id="PF20010">
    <property type="entry name" value="Collagen_trimer"/>
    <property type="match status" value="1"/>
</dbReference>
<evidence type="ECO:0000256" key="1">
    <source>
        <dbReference type="SAM" id="MobiDB-lite"/>
    </source>
</evidence>
<gene>
    <name evidence="4" type="ORF">B7P43_G05034</name>
</gene>
<feature type="domain" description="Collagen type XV/XVIII trimerization" evidence="3">
    <location>
        <begin position="63"/>
        <end position="111"/>
    </location>
</feature>
<proteinExistence type="predicted"/>
<protein>
    <submittedName>
        <fullName evidence="4">Uncharacterized protein</fullName>
    </submittedName>
</protein>
<dbReference type="InterPro" id="IPR016186">
    <property type="entry name" value="C-type_lectin-like/link_sf"/>
</dbReference>
<evidence type="ECO:0000259" key="2">
    <source>
        <dbReference type="Pfam" id="PF06482"/>
    </source>
</evidence>
<dbReference type="Pfam" id="PF06482">
    <property type="entry name" value="Endostatin"/>
    <property type="match status" value="1"/>
</dbReference>
<dbReference type="Proteomes" id="UP000235965">
    <property type="component" value="Unassembled WGS sequence"/>
</dbReference>
<accession>A0A2J7PQV9</accession>
<dbReference type="InterPro" id="IPR010515">
    <property type="entry name" value="Collagenase_NC10/endostatin"/>
</dbReference>
<organism evidence="4 5">
    <name type="scientific">Cryptotermes secundus</name>
    <dbReference type="NCBI Taxonomy" id="105785"/>
    <lineage>
        <taxon>Eukaryota</taxon>
        <taxon>Metazoa</taxon>
        <taxon>Ecdysozoa</taxon>
        <taxon>Arthropoda</taxon>
        <taxon>Hexapoda</taxon>
        <taxon>Insecta</taxon>
        <taxon>Pterygota</taxon>
        <taxon>Neoptera</taxon>
        <taxon>Polyneoptera</taxon>
        <taxon>Dictyoptera</taxon>
        <taxon>Blattodea</taxon>
        <taxon>Blattoidea</taxon>
        <taxon>Termitoidae</taxon>
        <taxon>Kalotermitidae</taxon>
        <taxon>Cryptotermitinae</taxon>
        <taxon>Cryptotermes</taxon>
    </lineage>
</organism>
<dbReference type="EMBL" id="NEVH01022635">
    <property type="protein sequence ID" value="PNF18719.1"/>
    <property type="molecule type" value="Genomic_DNA"/>
</dbReference>
<sequence length="350" mass="38387">MGQKGEPGAPGSGMSRGIIFGDPSMTAPPSGFNRAGSSGMNRPSSGGPHHSTESGPTKIVPGAVTFQNTEAMTRMSSVSPVGTIAYIIDEEALLVRVNNGWQYIALGGLLPITTQPPPTTTPHSVKPPFEASNLINTKPIPVEGPSLRMAALNEPCTGDMTGVRGADYSCYRESRRAGLRGTFRAFLSSRVQNLDSIVRFSDRELPVVNIKGEVLFNSWKDMFNGDGGFFSQQARIYSFSGKNILTDFAWPQKIVWHGSHLLGERAMDTYCDAWHSASTDKVGLASSLLKNKLLDQERYSCNNRFAVLCIEATSQYSRRRRRRNADEDKELSEGEYQVQLEELISDKGRK</sequence>
<dbReference type="OrthoDB" id="5983381at2759"/>
<dbReference type="InterPro" id="IPR016187">
    <property type="entry name" value="CTDL_fold"/>
</dbReference>
<dbReference type="AlphaFoldDB" id="A0A2J7PQV9"/>
<dbReference type="SUPFAM" id="SSF56436">
    <property type="entry name" value="C-type lectin-like"/>
    <property type="match status" value="1"/>
</dbReference>
<evidence type="ECO:0000313" key="4">
    <source>
        <dbReference type="EMBL" id="PNF18719.1"/>
    </source>
</evidence>